<name>A0ABT6VW99_9ACTN</name>
<dbReference type="Pfam" id="PF20139">
    <property type="entry name" value="DUF6529"/>
    <property type="match status" value="1"/>
</dbReference>
<protein>
    <submittedName>
        <fullName evidence="2">DUF6529 family protein</fullName>
    </submittedName>
</protein>
<feature type="transmembrane region" description="Helical" evidence="1">
    <location>
        <begin position="129"/>
        <end position="151"/>
    </location>
</feature>
<feature type="transmembrane region" description="Helical" evidence="1">
    <location>
        <begin position="62"/>
        <end position="80"/>
    </location>
</feature>
<evidence type="ECO:0000313" key="2">
    <source>
        <dbReference type="EMBL" id="MDI5962759.1"/>
    </source>
</evidence>
<accession>A0ABT6VW99</accession>
<dbReference type="RefSeq" id="WP_271323442.1">
    <property type="nucleotide sequence ID" value="NZ_JAAGKO020000008.1"/>
</dbReference>
<feature type="transmembrane region" description="Helical" evidence="1">
    <location>
        <begin position="101"/>
        <end position="123"/>
    </location>
</feature>
<keyword evidence="1" id="KW-0472">Membrane</keyword>
<sequence>MTTGRRGPHRSLPVRAAALAIGAAVSVAGSPAIRSVARHDTPDYDSGLFGAHGTQAVDLKARLGSALWCLALVQLGLALWRYGRIPGLRPPPRRVRTVHRLIGLVAFLLSVPIAYHCVAAYGVETTGTRVALHSVSGCALYGAFAAKVLVVRSRFLPGRLLPLVGGALVCAIGPLRYTGALWALNGSDAPGL</sequence>
<feature type="transmembrane region" description="Helical" evidence="1">
    <location>
        <begin position="163"/>
        <end position="184"/>
    </location>
</feature>
<keyword evidence="3" id="KW-1185">Reference proteome</keyword>
<dbReference type="InterPro" id="IPR045382">
    <property type="entry name" value="DUF6529"/>
</dbReference>
<keyword evidence="1" id="KW-1133">Transmembrane helix</keyword>
<reference evidence="2 3" key="1">
    <citation type="submission" date="2023-05" db="EMBL/GenBank/DDBJ databases">
        <title>Streptantibioticus silvisoli sp. nov., acidotolerant actinomycetes 1 from pine litter.</title>
        <authorList>
            <person name="Swiecimska M."/>
            <person name="Golinska P."/>
            <person name="Sangal V."/>
            <person name="Wachnowicz B."/>
            <person name="Goodfellow M."/>
        </authorList>
    </citation>
    <scope>NUCLEOTIDE SEQUENCE [LARGE SCALE GENOMIC DNA]</scope>
    <source>
        <strain evidence="2 3">SL54</strain>
    </source>
</reference>
<dbReference type="Proteomes" id="UP001156398">
    <property type="component" value="Unassembled WGS sequence"/>
</dbReference>
<evidence type="ECO:0000313" key="3">
    <source>
        <dbReference type="Proteomes" id="UP001156398"/>
    </source>
</evidence>
<proteinExistence type="predicted"/>
<gene>
    <name evidence="2" type="ORF">POF43_008535</name>
</gene>
<organism evidence="2 3">
    <name type="scientific">Streptantibioticus silvisoli</name>
    <dbReference type="NCBI Taxonomy" id="2705255"/>
    <lineage>
        <taxon>Bacteria</taxon>
        <taxon>Bacillati</taxon>
        <taxon>Actinomycetota</taxon>
        <taxon>Actinomycetes</taxon>
        <taxon>Kitasatosporales</taxon>
        <taxon>Streptomycetaceae</taxon>
        <taxon>Streptantibioticus</taxon>
    </lineage>
</organism>
<comment type="caution">
    <text evidence="2">The sequence shown here is derived from an EMBL/GenBank/DDBJ whole genome shotgun (WGS) entry which is preliminary data.</text>
</comment>
<dbReference type="EMBL" id="JAAGKO020000008">
    <property type="protein sequence ID" value="MDI5962759.1"/>
    <property type="molecule type" value="Genomic_DNA"/>
</dbReference>
<evidence type="ECO:0000256" key="1">
    <source>
        <dbReference type="SAM" id="Phobius"/>
    </source>
</evidence>
<keyword evidence="1" id="KW-0812">Transmembrane</keyword>